<evidence type="ECO:0000256" key="4">
    <source>
        <dbReference type="SAM" id="Phobius"/>
    </source>
</evidence>
<keyword evidence="3 4" id="KW-0472">Membrane</keyword>
<evidence type="ECO:0000256" key="1">
    <source>
        <dbReference type="ARBA" id="ARBA00022692"/>
    </source>
</evidence>
<dbReference type="HOGENOM" id="CLU_038046_1_0_4"/>
<feature type="transmembrane region" description="Helical" evidence="4">
    <location>
        <begin position="304"/>
        <end position="323"/>
    </location>
</feature>
<feature type="transmembrane region" description="Helical" evidence="4">
    <location>
        <begin position="155"/>
        <end position="174"/>
    </location>
</feature>
<feature type="transmembrane region" description="Helical" evidence="4">
    <location>
        <begin position="98"/>
        <end position="115"/>
    </location>
</feature>
<feature type="transmembrane region" description="Helical" evidence="4">
    <location>
        <begin position="273"/>
        <end position="292"/>
    </location>
</feature>
<accession>H3KC90</accession>
<comment type="caution">
    <text evidence="5">The sequence shown here is derived from an EMBL/GenBank/DDBJ whole genome shotgun (WGS) entry which is preliminary data.</text>
</comment>
<dbReference type="PANTHER" id="PTHR23523">
    <property type="match status" value="1"/>
</dbReference>
<evidence type="ECO:0000313" key="5">
    <source>
        <dbReference type="EMBL" id="EHY32267.1"/>
    </source>
</evidence>
<gene>
    <name evidence="5" type="ORF">HMPREF9440_00340</name>
</gene>
<dbReference type="InterPro" id="IPR052524">
    <property type="entry name" value="MFS_Cyanate_Porter"/>
</dbReference>
<feature type="transmembrane region" description="Helical" evidence="4">
    <location>
        <begin position="68"/>
        <end position="91"/>
    </location>
</feature>
<feature type="transmembrane region" description="Helical" evidence="4">
    <location>
        <begin position="394"/>
        <end position="412"/>
    </location>
</feature>
<sequence>MTPTAPSEDPPCNADDADAPARASAELNGLTALSALLAVTLVMRGPVTMVGPLGPELSALLSLTPTDFGVLTALPIALFGLGSFAAAPLAGRLGLRQGAALAVLLVLLGTFARAVPSWWPLLAATGVAALGIAILNVLIPVVIKTAFSGSVGRVMGIYTGVVGLSGALGGLTAVPLADALGVAAPTCAWGVVAAAALVFWRCRAPKGVDAASSASSATSANSGSGAFARLLRSPTAVALIGVMGVQSLLIYTVAAWLPGWLQNLGTSAEMSGTWLFIYLVSGLPASVLTPRFMRWCGSERTAECVLAGLYLFGVAGWTAGGAWLLPASIAAGASQGAMLSVAFLLMAEKTSGTREMLAMSALAQGVGYLFAGTGPWIFGLLLETGGAAGWISGWNFAAVMIVLWAAAGWMAARRRRI</sequence>
<proteinExistence type="predicted"/>
<evidence type="ECO:0000256" key="3">
    <source>
        <dbReference type="ARBA" id="ARBA00023136"/>
    </source>
</evidence>
<dbReference type="GO" id="GO:0022857">
    <property type="term" value="F:transmembrane transporter activity"/>
    <property type="evidence" value="ECO:0007669"/>
    <property type="project" value="InterPro"/>
</dbReference>
<dbReference type="InterPro" id="IPR036259">
    <property type="entry name" value="MFS_trans_sf"/>
</dbReference>
<feature type="transmembrane region" description="Helical" evidence="4">
    <location>
        <begin position="236"/>
        <end position="261"/>
    </location>
</feature>
<organism evidence="5 6">
    <name type="scientific">Sutterella parvirubra YIT 11816</name>
    <dbReference type="NCBI Taxonomy" id="762967"/>
    <lineage>
        <taxon>Bacteria</taxon>
        <taxon>Pseudomonadati</taxon>
        <taxon>Pseudomonadota</taxon>
        <taxon>Betaproteobacteria</taxon>
        <taxon>Burkholderiales</taxon>
        <taxon>Sutterellaceae</taxon>
        <taxon>Sutterella</taxon>
    </lineage>
</organism>
<feature type="transmembrane region" description="Helical" evidence="4">
    <location>
        <begin position="359"/>
        <end position="382"/>
    </location>
</feature>
<evidence type="ECO:0000313" key="6">
    <source>
        <dbReference type="Proteomes" id="UP000004956"/>
    </source>
</evidence>
<keyword evidence="1 4" id="KW-0812">Transmembrane</keyword>
<dbReference type="Pfam" id="PF07690">
    <property type="entry name" value="MFS_1"/>
    <property type="match status" value="1"/>
</dbReference>
<reference evidence="5 6" key="1">
    <citation type="submission" date="2011-11" db="EMBL/GenBank/DDBJ databases">
        <authorList>
            <person name="Weinstock G."/>
            <person name="Sodergren E."/>
            <person name="Clifton S."/>
            <person name="Fulton L."/>
            <person name="Fulton B."/>
            <person name="Courtney L."/>
            <person name="Fronick C."/>
            <person name="Harrison M."/>
            <person name="Strong C."/>
            <person name="Farmer C."/>
            <person name="Delahaunty K."/>
            <person name="Markovic C."/>
            <person name="Hall O."/>
            <person name="Minx P."/>
            <person name="Tomlinson C."/>
            <person name="Mitreva M."/>
            <person name="Hou S."/>
            <person name="Chen J."/>
            <person name="Wollam A."/>
            <person name="Pepin K.H."/>
            <person name="Johnson M."/>
            <person name="Bhonagiri V."/>
            <person name="Zhang X."/>
            <person name="Suruliraj S."/>
            <person name="Warren W."/>
            <person name="Chinwalla A."/>
            <person name="Mardis E.R."/>
            <person name="Wilson R.K."/>
        </authorList>
    </citation>
    <scope>NUCLEOTIDE SEQUENCE [LARGE SCALE GENOMIC DNA]</scope>
    <source>
        <strain evidence="5 6">YIT 11816</strain>
    </source>
</reference>
<dbReference type="PANTHER" id="PTHR23523:SF2">
    <property type="entry name" value="2-NITROIMIDAZOLE TRANSPORTER"/>
    <property type="match status" value="1"/>
</dbReference>
<dbReference type="SUPFAM" id="SSF103473">
    <property type="entry name" value="MFS general substrate transporter"/>
    <property type="match status" value="1"/>
</dbReference>
<keyword evidence="6" id="KW-1185">Reference proteome</keyword>
<name>H3KC90_9BURK</name>
<dbReference type="EMBL" id="AFBQ01000038">
    <property type="protein sequence ID" value="EHY32267.1"/>
    <property type="molecule type" value="Genomic_DNA"/>
</dbReference>
<dbReference type="AlphaFoldDB" id="H3KC90"/>
<evidence type="ECO:0000256" key="2">
    <source>
        <dbReference type="ARBA" id="ARBA00022989"/>
    </source>
</evidence>
<dbReference type="InterPro" id="IPR011701">
    <property type="entry name" value="MFS"/>
</dbReference>
<dbReference type="RefSeq" id="WP_008540799.1">
    <property type="nucleotide sequence ID" value="NZ_JH604870.1"/>
</dbReference>
<dbReference type="STRING" id="762967.HMPREF9440_00340"/>
<dbReference type="OrthoDB" id="5317164at2"/>
<keyword evidence="2 4" id="KW-1133">Transmembrane helix</keyword>
<feature type="transmembrane region" description="Helical" evidence="4">
    <location>
        <begin position="180"/>
        <end position="200"/>
    </location>
</feature>
<feature type="transmembrane region" description="Helical" evidence="4">
    <location>
        <begin position="329"/>
        <end position="347"/>
    </location>
</feature>
<dbReference type="Proteomes" id="UP000004956">
    <property type="component" value="Unassembled WGS sequence"/>
</dbReference>
<protein>
    <submittedName>
        <fullName evidence="5">Transporter, major facilitator family protein</fullName>
    </submittedName>
</protein>
<feature type="transmembrane region" description="Helical" evidence="4">
    <location>
        <begin position="121"/>
        <end position="143"/>
    </location>
</feature>
<dbReference type="PATRIC" id="fig|762967.3.peg.286"/>
<dbReference type="Gene3D" id="1.20.1250.20">
    <property type="entry name" value="MFS general substrate transporter like domains"/>
    <property type="match status" value="1"/>
</dbReference>